<name>A0ABU5ERI7_9BACT</name>
<proteinExistence type="predicted"/>
<comment type="caution">
    <text evidence="1">The sequence shown here is derived from an EMBL/GenBank/DDBJ whole genome shotgun (WGS) entry which is preliminary data.</text>
</comment>
<evidence type="ECO:0000313" key="1">
    <source>
        <dbReference type="EMBL" id="MDY3557859.1"/>
    </source>
</evidence>
<sequence>ALTMPAAEQERRMRRMRAQVDDHNIYRWAGSLLTAISKMVPDVADATPEAAAVPDQADESLEATEREIARENYFATLRLAAG</sequence>
<protein>
    <submittedName>
        <fullName evidence="1">Trehalose-6-phosphate synthase</fullName>
    </submittedName>
</protein>
<organism evidence="1 2">
    <name type="scientific">Gemmata algarum</name>
    <dbReference type="NCBI Taxonomy" id="2975278"/>
    <lineage>
        <taxon>Bacteria</taxon>
        <taxon>Pseudomonadati</taxon>
        <taxon>Planctomycetota</taxon>
        <taxon>Planctomycetia</taxon>
        <taxon>Gemmatales</taxon>
        <taxon>Gemmataceae</taxon>
        <taxon>Gemmata</taxon>
    </lineage>
</organism>
<keyword evidence="2" id="KW-1185">Reference proteome</keyword>
<gene>
    <name evidence="1" type="ORF">R5W23_005510</name>
</gene>
<evidence type="ECO:0000313" key="2">
    <source>
        <dbReference type="Proteomes" id="UP001272242"/>
    </source>
</evidence>
<dbReference type="Proteomes" id="UP001272242">
    <property type="component" value="Unassembled WGS sequence"/>
</dbReference>
<feature type="non-terminal residue" evidence="1">
    <location>
        <position position="1"/>
    </location>
</feature>
<reference evidence="2" key="1">
    <citation type="journal article" date="2023" name="Mar. Drugs">
        <title>Gemmata algarum, a Novel Planctomycete Isolated from an Algal Mat, Displays Antimicrobial Activity.</title>
        <authorList>
            <person name="Kumar G."/>
            <person name="Kallscheuer N."/>
            <person name="Kashif M."/>
            <person name="Ahamad S."/>
            <person name="Jagadeeshwari U."/>
            <person name="Pannikurungottu S."/>
            <person name="Haufschild T."/>
            <person name="Kabuu M."/>
            <person name="Sasikala C."/>
            <person name="Jogler C."/>
            <person name="Ramana C."/>
        </authorList>
    </citation>
    <scope>NUCLEOTIDE SEQUENCE [LARGE SCALE GENOMIC DNA]</scope>
    <source>
        <strain evidence="2">JC673</strain>
    </source>
</reference>
<dbReference type="EMBL" id="JAXBLV010000003">
    <property type="protein sequence ID" value="MDY3557859.1"/>
    <property type="molecule type" value="Genomic_DNA"/>
</dbReference>
<accession>A0ABU5ERI7</accession>